<dbReference type="InterPro" id="IPR012399">
    <property type="entry name" value="Cyclin_Y"/>
</dbReference>
<dbReference type="InterPro" id="IPR013763">
    <property type="entry name" value="Cyclin-like_dom"/>
</dbReference>
<keyword evidence="2" id="KW-0195">Cyclin</keyword>
<evidence type="ECO:0000256" key="1">
    <source>
        <dbReference type="ARBA" id="ARBA00005463"/>
    </source>
</evidence>
<name>A0A6J3GUC6_SAPAP</name>
<dbReference type="SUPFAM" id="SSF47954">
    <property type="entry name" value="Cyclin-like"/>
    <property type="match status" value="1"/>
</dbReference>
<dbReference type="FunFam" id="1.10.472.10:FF:000123">
    <property type="entry name" value="Cyclin-Y-like protein 2"/>
    <property type="match status" value="1"/>
</dbReference>
<dbReference type="Gene3D" id="1.10.472.10">
    <property type="entry name" value="Cyclin-like"/>
    <property type="match status" value="1"/>
</dbReference>
<evidence type="ECO:0000256" key="3">
    <source>
        <dbReference type="ARBA" id="ARBA00070704"/>
    </source>
</evidence>
<reference evidence="6" key="1">
    <citation type="submission" date="2025-08" db="UniProtKB">
        <authorList>
            <consortium name="RefSeq"/>
        </authorList>
    </citation>
    <scope>IDENTIFICATION</scope>
    <source>
        <tissue evidence="6">Blood</tissue>
    </source>
</reference>
<proteinExistence type="inferred from homology"/>
<dbReference type="PANTHER" id="PTHR14248">
    <property type="entry name" value="CYCLIN Y, ISOFORM A"/>
    <property type="match status" value="1"/>
</dbReference>
<dbReference type="CDD" id="cd20540">
    <property type="entry name" value="CYCLIN_CCNY_like"/>
    <property type="match status" value="1"/>
</dbReference>
<comment type="similarity">
    <text evidence="1">Belongs to the cyclin family. Cyclin Y subfamily.</text>
</comment>
<gene>
    <name evidence="6" type="primary">LOC116541699</name>
</gene>
<dbReference type="AlphaFoldDB" id="A0A6J3GUC6"/>
<sequence>MGSILTCCVCPKVSPDLDQHERSGCRSQSEVCEASAEDTIAAAPTAAAEESAKLIVEAGEGLHVHHIHDREMPEDMASESNPSHNLETSTIFLTKSQTDVQEIRKSNYTNHVSKQSKVSTRQYSSCSAIFLDDSTASQPHLRMTLMSVTLAIYYHIKQRDADRSLGIFDEELHPFTQEQIPQEYLLYDPEHKVIFRFVNTLFKAARLTAEFAIVSLIYIERLVSYVSIDICPTNWRRIVLGAILTASKAWSDTPLWNEDYCKFFDNVTVKEMNELERQFLKLIIYNIKVSVSIYTKYYFDLRTLAHDHGLHLPVSLLDKERAWKLEAFSRMGKDGDVYRAAKNRSLSADDLINLQRAKAILS</sequence>
<dbReference type="RefSeq" id="XP_032121978.1">
    <property type="nucleotide sequence ID" value="XM_032266087.1"/>
</dbReference>
<dbReference type="SMART" id="SM00385">
    <property type="entry name" value="CYCLIN"/>
    <property type="match status" value="1"/>
</dbReference>
<organism evidence="5 6">
    <name type="scientific">Sapajus apella</name>
    <name type="common">Brown-capped capuchin</name>
    <name type="synonym">Cebus apella</name>
    <dbReference type="NCBI Taxonomy" id="9515"/>
    <lineage>
        <taxon>Eukaryota</taxon>
        <taxon>Metazoa</taxon>
        <taxon>Chordata</taxon>
        <taxon>Craniata</taxon>
        <taxon>Vertebrata</taxon>
        <taxon>Euteleostomi</taxon>
        <taxon>Mammalia</taxon>
        <taxon>Eutheria</taxon>
        <taxon>Euarchontoglires</taxon>
        <taxon>Primates</taxon>
        <taxon>Haplorrhini</taxon>
        <taxon>Platyrrhini</taxon>
        <taxon>Cebidae</taxon>
        <taxon>Cebinae</taxon>
        <taxon>Sapajus</taxon>
    </lineage>
</organism>
<keyword evidence="5" id="KW-1185">Reference proteome</keyword>
<feature type="domain" description="Cyclin-like" evidence="4">
    <location>
        <begin position="196"/>
        <end position="281"/>
    </location>
</feature>
<dbReference type="PIRSF" id="PIRSF028934">
    <property type="entry name" value="Cyclin_CG14939"/>
    <property type="match status" value="1"/>
</dbReference>
<evidence type="ECO:0000313" key="6">
    <source>
        <dbReference type="RefSeq" id="XP_032121978.1"/>
    </source>
</evidence>
<protein>
    <recommendedName>
        <fullName evidence="3">Cyclin-Y-like protein 2</fullName>
    </recommendedName>
</protein>
<dbReference type="GO" id="GO:0019901">
    <property type="term" value="F:protein kinase binding"/>
    <property type="evidence" value="ECO:0007669"/>
    <property type="project" value="InterPro"/>
</dbReference>
<accession>A0A6J3GUC6</accession>
<evidence type="ECO:0000256" key="2">
    <source>
        <dbReference type="ARBA" id="ARBA00023127"/>
    </source>
</evidence>
<evidence type="ECO:0000313" key="5">
    <source>
        <dbReference type="Proteomes" id="UP000504640"/>
    </source>
</evidence>
<evidence type="ECO:0000259" key="4">
    <source>
        <dbReference type="SMART" id="SM00385"/>
    </source>
</evidence>
<dbReference type="Proteomes" id="UP000504640">
    <property type="component" value="Unplaced"/>
</dbReference>
<dbReference type="Pfam" id="PF08613">
    <property type="entry name" value="Cyclin"/>
    <property type="match status" value="1"/>
</dbReference>
<dbReference type="InterPro" id="IPR013922">
    <property type="entry name" value="Cyclin_PHO80-like"/>
</dbReference>
<dbReference type="InterPro" id="IPR036915">
    <property type="entry name" value="Cyclin-like_sf"/>
</dbReference>
<dbReference type="GeneID" id="116541699"/>